<evidence type="ECO:0000313" key="2">
    <source>
        <dbReference type="Proteomes" id="UP000430404"/>
    </source>
</evidence>
<organism evidence="1 2">
    <name type="scientific">Acinetobacter proteolyticus</name>
    <dbReference type="NCBI Taxonomy" id="1776741"/>
    <lineage>
        <taxon>Bacteria</taxon>
        <taxon>Pseudomonadati</taxon>
        <taxon>Pseudomonadota</taxon>
        <taxon>Gammaproteobacteria</taxon>
        <taxon>Moraxellales</taxon>
        <taxon>Moraxellaceae</taxon>
        <taxon>Acinetobacter</taxon>
    </lineage>
</organism>
<dbReference type="Proteomes" id="UP000430404">
    <property type="component" value="Unassembled WGS sequence"/>
</dbReference>
<protein>
    <submittedName>
        <fullName evidence="1">Uncharacterized protein</fullName>
    </submittedName>
</protein>
<dbReference type="EMBL" id="CABWKZ010000022">
    <property type="protein sequence ID" value="VXA56376.1"/>
    <property type="molecule type" value="Genomic_DNA"/>
</dbReference>
<proteinExistence type="predicted"/>
<reference evidence="1 2" key="1">
    <citation type="submission" date="2019-10" db="EMBL/GenBank/DDBJ databases">
        <authorList>
            <person name="Karimi E."/>
        </authorList>
    </citation>
    <scope>NUCLEOTIDE SEQUENCE [LARGE SCALE GENOMIC DNA]</scope>
    <source>
        <strain evidence="1">Acinetobacter sp. 8BE</strain>
    </source>
</reference>
<dbReference type="AlphaFoldDB" id="A0A653K6A0"/>
<accession>A0A653K6A0</accession>
<sequence length="66" mass="7775">MLFYPCDCCCFALRLAGYFDHKRLSLYDDYRRKGGKIYSGRVSKKSHLSILNRDMHHGLSLKIKTF</sequence>
<name>A0A653K6A0_9GAMM</name>
<evidence type="ECO:0000313" key="1">
    <source>
        <dbReference type="EMBL" id="VXA56376.1"/>
    </source>
</evidence>
<gene>
    <name evidence="1" type="ORF">ACI8B_290081</name>
</gene>